<evidence type="ECO:0000313" key="12">
    <source>
        <dbReference type="EMBL" id="GFS83964.1"/>
    </source>
</evidence>
<dbReference type="EMBL" id="BMAW01052051">
    <property type="protein sequence ID" value="GFS83964.1"/>
    <property type="molecule type" value="Genomic_DNA"/>
</dbReference>
<name>A0A8X6MYB0_NEPPI</name>
<feature type="compositionally biased region" description="Basic and acidic residues" evidence="10">
    <location>
        <begin position="1228"/>
        <end position="1238"/>
    </location>
</feature>
<dbReference type="InterPro" id="IPR040240">
    <property type="entry name" value="TAF1"/>
</dbReference>
<keyword evidence="6" id="KW-0539">Nucleus</keyword>
<evidence type="ECO:0000313" key="13">
    <source>
        <dbReference type="Proteomes" id="UP000887013"/>
    </source>
</evidence>
<dbReference type="InterPro" id="IPR009067">
    <property type="entry name" value="TAF_II_230-bd"/>
</dbReference>
<dbReference type="Pfam" id="PF15288">
    <property type="entry name" value="zf-CCHC_6"/>
    <property type="match status" value="1"/>
</dbReference>
<dbReference type="PANTHER" id="PTHR13900">
    <property type="entry name" value="TRANSCRIPTION INITIATION FACTOR TFIID"/>
    <property type="match status" value="1"/>
</dbReference>
<evidence type="ECO:0000256" key="6">
    <source>
        <dbReference type="ARBA" id="ARBA00023242"/>
    </source>
</evidence>
<gene>
    <name evidence="12" type="primary">TAF1</name>
    <name evidence="12" type="ORF">NPIL_156561</name>
</gene>
<comment type="similarity">
    <text evidence="2">Belongs to the TAF1 family.</text>
</comment>
<evidence type="ECO:0000259" key="11">
    <source>
        <dbReference type="PROSITE" id="PS50014"/>
    </source>
</evidence>
<evidence type="ECO:0000256" key="5">
    <source>
        <dbReference type="ARBA" id="ARBA00023163"/>
    </source>
</evidence>
<dbReference type="GO" id="GO:0005669">
    <property type="term" value="C:transcription factor TFIID complex"/>
    <property type="evidence" value="ECO:0007669"/>
    <property type="project" value="InterPro"/>
</dbReference>
<feature type="region of interest" description="Disordered" evidence="10">
    <location>
        <begin position="1770"/>
        <end position="1797"/>
    </location>
</feature>
<feature type="compositionally biased region" description="Basic and acidic residues" evidence="10">
    <location>
        <begin position="296"/>
        <end position="307"/>
    </location>
</feature>
<dbReference type="PROSITE" id="PS50014">
    <property type="entry name" value="BROMODOMAIN_2"/>
    <property type="match status" value="2"/>
</dbReference>
<evidence type="ECO:0000256" key="9">
    <source>
        <dbReference type="SAM" id="Coils"/>
    </source>
</evidence>
<feature type="compositionally biased region" description="Polar residues" evidence="10">
    <location>
        <begin position="1090"/>
        <end position="1101"/>
    </location>
</feature>
<dbReference type="Pfam" id="PF09247">
    <property type="entry name" value="TBP-binding"/>
    <property type="match status" value="1"/>
</dbReference>
<feature type="compositionally biased region" description="Basic and acidic residues" evidence="10">
    <location>
        <begin position="259"/>
        <end position="268"/>
    </location>
</feature>
<feature type="domain" description="Bromo" evidence="11">
    <location>
        <begin position="1387"/>
        <end position="1457"/>
    </location>
</feature>
<keyword evidence="4 8" id="KW-0103">Bromodomain</keyword>
<comment type="subcellular location">
    <subcellularLocation>
        <location evidence="1">Nucleus</location>
    </subcellularLocation>
</comment>
<keyword evidence="13" id="KW-1185">Reference proteome</keyword>
<dbReference type="GO" id="GO:0051123">
    <property type="term" value="P:RNA polymerase II preinitiation complex assembly"/>
    <property type="evidence" value="ECO:0007669"/>
    <property type="project" value="TreeGrafter"/>
</dbReference>
<dbReference type="PROSITE" id="PS00633">
    <property type="entry name" value="BROMODOMAIN_1"/>
    <property type="match status" value="1"/>
</dbReference>
<protein>
    <recommendedName>
        <fullName evidence="7">Transcription initiation factor TFIID subunit 1</fullName>
    </recommendedName>
</protein>
<feature type="region of interest" description="Disordered" evidence="10">
    <location>
        <begin position="59"/>
        <end position="82"/>
    </location>
</feature>
<dbReference type="SUPFAM" id="SSF47370">
    <property type="entry name" value="Bromodomain"/>
    <property type="match status" value="2"/>
</dbReference>
<dbReference type="Gene3D" id="1.20.920.10">
    <property type="entry name" value="Bromodomain-like"/>
    <property type="match status" value="2"/>
</dbReference>
<dbReference type="CDD" id="cd05511">
    <property type="entry name" value="Bromo_TFIID"/>
    <property type="match status" value="2"/>
</dbReference>
<feature type="region of interest" description="Disordered" evidence="10">
    <location>
        <begin position="1090"/>
        <end position="1152"/>
    </location>
</feature>
<dbReference type="SUPFAM" id="SSF47055">
    <property type="entry name" value="TAF(II)230 TBP-binding fragment"/>
    <property type="match status" value="1"/>
</dbReference>
<accession>A0A8X6MYB0</accession>
<feature type="compositionally biased region" description="Basic and acidic residues" evidence="10">
    <location>
        <begin position="1102"/>
        <end position="1114"/>
    </location>
</feature>
<dbReference type="InterPro" id="IPR036741">
    <property type="entry name" value="TAFII-230_TBP-bd_sf"/>
</dbReference>
<keyword evidence="3" id="KW-0805">Transcription regulation</keyword>
<evidence type="ECO:0000256" key="4">
    <source>
        <dbReference type="ARBA" id="ARBA00023117"/>
    </source>
</evidence>
<feature type="region of interest" description="Disordered" evidence="10">
    <location>
        <begin position="1228"/>
        <end position="1249"/>
    </location>
</feature>
<feature type="compositionally biased region" description="Basic residues" evidence="10">
    <location>
        <begin position="249"/>
        <end position="258"/>
    </location>
</feature>
<dbReference type="OrthoDB" id="5752at2759"/>
<dbReference type="Gene3D" id="1.10.1100.10">
    <property type="entry name" value="TAFII-230 TBP-binding domain"/>
    <property type="match status" value="1"/>
</dbReference>
<dbReference type="InterPro" id="IPR018359">
    <property type="entry name" value="Bromodomain_CS"/>
</dbReference>
<feature type="region of interest" description="Disordered" evidence="10">
    <location>
        <begin position="242"/>
        <end position="316"/>
    </location>
</feature>
<feature type="domain" description="Bromo" evidence="11">
    <location>
        <begin position="1510"/>
        <end position="1580"/>
    </location>
</feature>
<evidence type="ECO:0000256" key="10">
    <source>
        <dbReference type="SAM" id="MobiDB-lite"/>
    </source>
</evidence>
<dbReference type="InterPro" id="IPR036427">
    <property type="entry name" value="Bromodomain-like_sf"/>
</dbReference>
<evidence type="ECO:0000256" key="7">
    <source>
        <dbReference type="ARBA" id="ARBA00040102"/>
    </source>
</evidence>
<evidence type="ECO:0000256" key="2">
    <source>
        <dbReference type="ARBA" id="ARBA00009064"/>
    </source>
</evidence>
<reference evidence="12" key="1">
    <citation type="submission" date="2020-08" db="EMBL/GenBank/DDBJ databases">
        <title>Multicomponent nature underlies the extraordinary mechanical properties of spider dragline silk.</title>
        <authorList>
            <person name="Kono N."/>
            <person name="Nakamura H."/>
            <person name="Mori M."/>
            <person name="Yoshida Y."/>
            <person name="Ohtoshi R."/>
            <person name="Malay A.D."/>
            <person name="Moran D.A.P."/>
            <person name="Tomita M."/>
            <person name="Numata K."/>
            <person name="Arakawa K."/>
        </authorList>
    </citation>
    <scope>NUCLEOTIDE SEQUENCE</scope>
</reference>
<feature type="coiled-coil region" evidence="9">
    <location>
        <begin position="1580"/>
        <end position="1607"/>
    </location>
</feature>
<evidence type="ECO:0000256" key="1">
    <source>
        <dbReference type="ARBA" id="ARBA00004123"/>
    </source>
</evidence>
<dbReference type="GO" id="GO:0016251">
    <property type="term" value="F:RNA polymerase II general transcription initiation factor activity"/>
    <property type="evidence" value="ECO:0007669"/>
    <property type="project" value="InterPro"/>
</dbReference>
<keyword evidence="5" id="KW-0804">Transcription</keyword>
<dbReference type="Pfam" id="PF00439">
    <property type="entry name" value="Bromodomain"/>
    <property type="match status" value="2"/>
</dbReference>
<dbReference type="PANTHER" id="PTHR13900:SF0">
    <property type="entry name" value="TRANSCRIPTION INITIATION FACTOR TFIID SUBUNIT 1"/>
    <property type="match status" value="1"/>
</dbReference>
<evidence type="ECO:0000256" key="3">
    <source>
        <dbReference type="ARBA" id="ARBA00023015"/>
    </source>
</evidence>
<dbReference type="InterPro" id="IPR041670">
    <property type="entry name" value="Znf-CCHC_6"/>
</dbReference>
<feature type="compositionally biased region" description="Basic and acidic residues" evidence="10">
    <location>
        <begin position="1124"/>
        <end position="1139"/>
    </location>
</feature>
<dbReference type="GO" id="GO:0004402">
    <property type="term" value="F:histone acetyltransferase activity"/>
    <property type="evidence" value="ECO:0007669"/>
    <property type="project" value="InterPro"/>
</dbReference>
<keyword evidence="9" id="KW-0175">Coiled coil</keyword>
<dbReference type="Pfam" id="PF12157">
    <property type="entry name" value="DUF3591"/>
    <property type="match status" value="1"/>
</dbReference>
<proteinExistence type="inferred from homology"/>
<organism evidence="12 13">
    <name type="scientific">Nephila pilipes</name>
    <name type="common">Giant wood spider</name>
    <name type="synonym">Nephila maculata</name>
    <dbReference type="NCBI Taxonomy" id="299642"/>
    <lineage>
        <taxon>Eukaryota</taxon>
        <taxon>Metazoa</taxon>
        <taxon>Ecdysozoa</taxon>
        <taxon>Arthropoda</taxon>
        <taxon>Chelicerata</taxon>
        <taxon>Arachnida</taxon>
        <taxon>Araneae</taxon>
        <taxon>Araneomorphae</taxon>
        <taxon>Entelegynae</taxon>
        <taxon>Araneoidea</taxon>
        <taxon>Nephilidae</taxon>
        <taxon>Nephila</taxon>
    </lineage>
</organism>
<sequence length="1797" mass="205359">MDSDDEGDNERVISLTHLLFGNIDDDGHLENDFLDAESIRQLDQLRQLGIGTQLKEITDDVDSPDLDMGDYSENDEVPVKSPSAIDYSDISELAEETENILEPDSTTSPQEPVIKQEVCDSHTTFACNEIDVKPSDADLMPPPPLPPAKDFNENHCSFDWRENIAINCASSISIKKEPEDVDTPLTTTATVHQIPTKKLDTPLAAMMPSKYKNMDVTKLFPEFRHGQVLRFSRLFGPGKPSSLPQLWRGVKKKKKKKNSVSEERDSGHVYKIMKNISVDNSTSSPPPPEEVESDDETKLMKPEEKNRMGTQNESYKSNDLAPDFAAWRLGPSKLWYDMLNVPENGVGFDYGFRLKKKESDESDDCAAKNEVDEYPDDAYFMVTQYAWEDDVIWNGEEVKNKVLAKLNNRNNAAGWVPSSHNRTASAFSEQECEFSEDKDDTWWSIFPVENEDLIHGHWEEDVIWNSEAMDKIPEPKVLTLDPNDENIILRIPDDPDPNSIASNEPVKEKKDMVRKSRILLGKAGVISEPEPPSPPPPQNIKKDPFNISNDEYYNPKMTQDTALKPNVGGNLIQHSIPAIELRTPFFPTHMGPLKLKHFHRPPLKRYSHGSLAQPGFHGVVPLLKHIKRKAKQREEEREASGGGEMFFMRTPEDLTGRDGELILAEYCEEHPPLIMQVGMATKIRNYYKRKPGKDTGAPEYKYGETAYAHTSPFLGSLAPGQSVQAFENNLFRSPVYKHVLPDTDFVIIRTRQHYFIREVETIFTIGQQLPLFEVPGPNSKKANNFIRDFLQVFIYRLFWNSKDNPRRIKMEDIKKAFPSHSESSIRKRLKLCADFKRTGTDSNWWVLKSEFRLPTEDEIRAMVSPEQCCAYYGMLAAEERLKEAGYGEKSLFAPEDENDEENQMKMDDEVKAAPWNTTRAFICAMKGKCLLQLTGVADPTGCGEGFSYVRVPNKPQQSKEECSSQTPAKKTVTGTDADLRRLSLSNAKQLLRKFNVPEDEIKKLSRWEVIDVVRTLSTEQAKAGEEAMSKFARGNRFSIAEHQERYKEDCQRIFDLQNRVLVSKEVLSTDEDSSSDDDSDIEEMGKNIENMLSSKKTSSQLSHEREEAERRELQKLILGEDSVSEEKRKRDKDKTKIEKEDDSASLGSTGSNSNGRILKIYRTFKNPDGKEFVRIETVRKPAVIDTYVRIRTTKDPAFIKQFAATLDEHQKEEIRKERRRIQEQLRRLKRNAEKEKQVQPKKKPKKEPPLLKLKCGACGAIGHMRTNKTCPLYQPAAPIPPVQVAMTEEEEEEEERAGLEDDNLVKVDETKVVLSKQLIKHADEVRRKSLVLKFPKEAVAIKKRRRAAGTVMHCDYLKKPHKLVNRQRTDPVVALSIILESMLNEMRDLPETQPFWFPVSAKNVPDYHRIVHRAMDLQTMREKLHQRKFRSREEFLRDVNQIVDNSTIYNGAKSPLTQTAHKMLEHCLKRFADKEEKLMRLEKAINPLLDDNDQVAFSFILETIVSQDLKSIPESWPFHKPVSKKFVKEYYSIIKNPIDLDQILKNIKAHKYSNREDFQADVALLLTNSLTFNGPDSQFTKKAKEILEACENSVKKYDQQLALLESSIKVSQEAALDAIETDSAMTGNSCLQEDSFMESEPGEKYEDHFRGKVKVDDLEFVDVEEEDDEFDDDEDESMLLDPNLLGKSDSTFGDKMQYDSDNEMQHMASLGSDSADIVQFDLSLCADNENSEIIDENYDPSEFLLQGRYGFQQCKDGTTEDNVSNDLLVSDSDEESVRTTHTHTGQTEGQENEELWF</sequence>
<evidence type="ECO:0000256" key="8">
    <source>
        <dbReference type="PROSITE-ProRule" id="PRU00035"/>
    </source>
</evidence>
<dbReference type="SMART" id="SM00297">
    <property type="entry name" value="BROMO"/>
    <property type="match status" value="2"/>
</dbReference>
<feature type="compositionally biased region" description="Acidic residues" evidence="10">
    <location>
        <begin position="59"/>
        <end position="76"/>
    </location>
</feature>
<comment type="caution">
    <text evidence="12">The sequence shown here is derived from an EMBL/GenBank/DDBJ whole genome shotgun (WGS) entry which is preliminary data.</text>
</comment>
<dbReference type="Proteomes" id="UP000887013">
    <property type="component" value="Unassembled WGS sequence"/>
</dbReference>
<dbReference type="InterPro" id="IPR022591">
    <property type="entry name" value="TAF1_HAT_dom"/>
</dbReference>
<dbReference type="PRINTS" id="PR00503">
    <property type="entry name" value="BROMODOMAIN"/>
</dbReference>
<dbReference type="InterPro" id="IPR001487">
    <property type="entry name" value="Bromodomain"/>
</dbReference>
<dbReference type="GO" id="GO:0017025">
    <property type="term" value="F:TBP-class protein binding"/>
    <property type="evidence" value="ECO:0007669"/>
    <property type="project" value="InterPro"/>
</dbReference>